<organism evidence="1">
    <name type="scientific">Rhizophagus irregularis (strain DAOM 181602 / DAOM 197198 / MUCL 43194)</name>
    <name type="common">Arbuscular mycorrhizal fungus</name>
    <name type="synonym">Glomus intraradices</name>
    <dbReference type="NCBI Taxonomy" id="747089"/>
    <lineage>
        <taxon>Eukaryota</taxon>
        <taxon>Fungi</taxon>
        <taxon>Fungi incertae sedis</taxon>
        <taxon>Mucoromycota</taxon>
        <taxon>Glomeromycotina</taxon>
        <taxon>Glomeromycetes</taxon>
        <taxon>Glomerales</taxon>
        <taxon>Glomeraceae</taxon>
        <taxon>Rhizophagus</taxon>
    </lineage>
</organism>
<protein>
    <submittedName>
        <fullName evidence="1">Uncharacterized protein</fullName>
    </submittedName>
</protein>
<sequence length="50" mass="5758">MTKESMNRQVPIVAVRLSKVLYEIGIFDANNDIVEVQVMNIGIYLDKYLI</sequence>
<dbReference type="AlphaFoldDB" id="U9SUB0"/>
<name>U9SUB0_RHIID</name>
<evidence type="ECO:0000313" key="1">
    <source>
        <dbReference type="EMBL" id="ERZ99513.1"/>
    </source>
</evidence>
<proteinExistence type="predicted"/>
<reference evidence="1" key="1">
    <citation type="submission" date="2013-07" db="EMBL/GenBank/DDBJ databases">
        <title>The genome of an arbuscular mycorrhizal fungus provides insights into the evolution of the oldest plant symbiosis.</title>
        <authorList>
            <consortium name="DOE Joint Genome Institute"/>
            <person name="Tisserant E."/>
            <person name="Malbreil M."/>
            <person name="Kuo A."/>
            <person name="Kohler A."/>
            <person name="Symeonidi A."/>
            <person name="Balestrini R."/>
            <person name="Charron P."/>
            <person name="Duensing N."/>
            <person name="Frei-dit-Frey N."/>
            <person name="Gianinazzi-Pearson V."/>
            <person name="Gilbert B."/>
            <person name="Handa Y."/>
            <person name="Hijri M."/>
            <person name="Kaul R."/>
            <person name="Kawaguchi M."/>
            <person name="Krajinski F."/>
            <person name="Lammers P."/>
            <person name="Lapierre D."/>
            <person name="Masclaux F.G."/>
            <person name="Murat C."/>
            <person name="Morin E."/>
            <person name="Ndikumana S."/>
            <person name="Pagni M."/>
            <person name="Petitpierre D."/>
            <person name="Requena N."/>
            <person name="Rosikiewicz P."/>
            <person name="Riley R."/>
            <person name="Saito K."/>
            <person name="San Clemente H."/>
            <person name="Shapiro H."/>
            <person name="van Tuinen D."/>
            <person name="Becard G."/>
            <person name="Bonfante P."/>
            <person name="Paszkowski U."/>
            <person name="Shachar-Hill Y."/>
            <person name="Young J.P."/>
            <person name="Sanders I.R."/>
            <person name="Henrissat B."/>
            <person name="Rensing S.A."/>
            <person name="Grigoriev I.V."/>
            <person name="Corradi N."/>
            <person name="Roux C."/>
            <person name="Martin F."/>
        </authorList>
    </citation>
    <scope>NUCLEOTIDE SEQUENCE</scope>
    <source>
        <strain evidence="1">DAOM 197198</strain>
    </source>
</reference>
<dbReference type="HOGENOM" id="CLU_3125790_0_0_1"/>
<accession>U9SUB0</accession>
<gene>
    <name evidence="1" type="ORF">GLOINDRAFT_9425</name>
</gene>
<dbReference type="EMBL" id="KI297912">
    <property type="protein sequence ID" value="ERZ99513.1"/>
    <property type="molecule type" value="Genomic_DNA"/>
</dbReference>